<evidence type="ECO:0008006" key="3">
    <source>
        <dbReference type="Google" id="ProtNLM"/>
    </source>
</evidence>
<keyword evidence="2" id="KW-1185">Reference proteome</keyword>
<keyword evidence="1" id="KW-0614">Plasmid</keyword>
<accession>A0ABM8AIM5</accession>
<dbReference type="Gene3D" id="3.10.450.50">
    <property type="match status" value="1"/>
</dbReference>
<gene>
    <name evidence="1" type="ORF">DAETH_36460</name>
</gene>
<dbReference type="InterPro" id="IPR009959">
    <property type="entry name" value="Cyclase_SnoaL-like"/>
</dbReference>
<organism evidence="1 2">
    <name type="scientific">Deinococcus aetherius</name>
    <dbReference type="NCBI Taxonomy" id="200252"/>
    <lineage>
        <taxon>Bacteria</taxon>
        <taxon>Thermotogati</taxon>
        <taxon>Deinococcota</taxon>
        <taxon>Deinococci</taxon>
        <taxon>Deinococcales</taxon>
        <taxon>Deinococcaceae</taxon>
        <taxon>Deinococcus</taxon>
    </lineage>
</organism>
<evidence type="ECO:0000313" key="2">
    <source>
        <dbReference type="Proteomes" id="UP001064971"/>
    </source>
</evidence>
<dbReference type="PANTHER" id="PTHR38436:SF1">
    <property type="entry name" value="ESTER CYCLASE"/>
    <property type="match status" value="1"/>
</dbReference>
<sequence length="148" mass="16292">MQTTSDANAQLVSTFRSLAGNGQFLPVDQLFPADLSALFPDDYAQREEGMEAGVPGIRSFLDTLKAGFPDIQGRVDDVVAQGDRLVVRMTWQGTHTGPFMGVAPTGQQVHYGRIEIWRMREGKLAEHWGEYDLYGLLRQLGAVPALPS</sequence>
<dbReference type="PANTHER" id="PTHR38436">
    <property type="entry name" value="POLYKETIDE CYCLASE SNOAL-LIKE DOMAIN"/>
    <property type="match status" value="1"/>
</dbReference>
<dbReference type="EMBL" id="AP026561">
    <property type="protein sequence ID" value="BDP43677.1"/>
    <property type="molecule type" value="Genomic_DNA"/>
</dbReference>
<evidence type="ECO:0000313" key="1">
    <source>
        <dbReference type="EMBL" id="BDP43677.1"/>
    </source>
</evidence>
<name>A0ABM8AIM5_9DEIO</name>
<dbReference type="SUPFAM" id="SSF54427">
    <property type="entry name" value="NTF2-like"/>
    <property type="match status" value="1"/>
</dbReference>
<dbReference type="Pfam" id="PF07366">
    <property type="entry name" value="SnoaL"/>
    <property type="match status" value="1"/>
</dbReference>
<proteinExistence type="predicted"/>
<dbReference type="InterPro" id="IPR032710">
    <property type="entry name" value="NTF2-like_dom_sf"/>
</dbReference>
<reference evidence="1" key="1">
    <citation type="submission" date="2022-07" db="EMBL/GenBank/DDBJ databases">
        <title>Complete Genome Sequence of the Radioresistant Bacterium Deinococcus aetherius ST0316, Isolated from the Air Dust collected in Lower Stratosphere above Japan.</title>
        <authorList>
            <person name="Satoh K."/>
            <person name="Hagiwara K."/>
            <person name="Katsumata K."/>
            <person name="Kubo A."/>
            <person name="Yokobori S."/>
            <person name="Yamagishi A."/>
            <person name="Oono Y."/>
            <person name="Narumi I."/>
        </authorList>
    </citation>
    <scope>NUCLEOTIDE SEQUENCE</scope>
    <source>
        <strain evidence="1">ST0316</strain>
        <plasmid evidence="1">pDAETH-1</plasmid>
    </source>
</reference>
<geneLocation type="plasmid" evidence="1 2">
    <name>pDAETH-1</name>
</geneLocation>
<dbReference type="Proteomes" id="UP001064971">
    <property type="component" value="Plasmid pDAETH-1"/>
</dbReference>
<protein>
    <recommendedName>
        <fullName evidence="3">Ester cyclase</fullName>
    </recommendedName>
</protein>